<dbReference type="KEGG" id="taa:NMY3_02808"/>
<dbReference type="EMBL" id="CP012850">
    <property type="protein sequence ID" value="ALI36998.1"/>
    <property type="molecule type" value="Genomic_DNA"/>
</dbReference>
<organism evidence="1 2">
    <name type="scientific">Candidatus Nitrosocosmicus oleophilus</name>
    <dbReference type="NCBI Taxonomy" id="1353260"/>
    <lineage>
        <taxon>Archaea</taxon>
        <taxon>Nitrososphaerota</taxon>
        <taxon>Nitrososphaeria</taxon>
        <taxon>Nitrososphaerales</taxon>
        <taxon>Nitrososphaeraceae</taxon>
        <taxon>Candidatus Nitrosocosmicus</taxon>
    </lineage>
</organism>
<dbReference type="GeneID" id="60422712"/>
<dbReference type="OrthoDB" id="8216at2157"/>
<evidence type="ECO:0000313" key="1">
    <source>
        <dbReference type="EMBL" id="ALI36998.1"/>
    </source>
</evidence>
<reference evidence="2" key="1">
    <citation type="submission" date="2015-10" db="EMBL/GenBank/DDBJ databases">
        <title>Niche specialization of a soil ammonia-oxidizing archaeon, Candidatus Nitrosocosmicus oleophilus.</title>
        <authorList>
            <person name="Jung M.-Y."/>
            <person name="Rhee S.-K."/>
        </authorList>
    </citation>
    <scope>NUCLEOTIDE SEQUENCE [LARGE SCALE GENOMIC DNA]</scope>
    <source>
        <strain evidence="2">MY3</strain>
    </source>
</reference>
<keyword evidence="2" id="KW-1185">Reference proteome</keyword>
<proteinExistence type="predicted"/>
<dbReference type="AlphaFoldDB" id="A0A654LZV7"/>
<sequence length="98" mass="11495">MGIDIIGPTNNKSKSENVTIFRRNKYDILANWKKSSIRNEWLQKGRKFPELDFEVQKLTGLEFWFTPYLREPPLGIQLKAPPRYKMARVTISVISILL</sequence>
<name>A0A654LZV7_9ARCH</name>
<dbReference type="Proteomes" id="UP000058925">
    <property type="component" value="Chromosome"/>
</dbReference>
<gene>
    <name evidence="1" type="ORF">NMY3_02808</name>
</gene>
<protein>
    <submittedName>
        <fullName evidence="1">Uncharacterized protein</fullName>
    </submittedName>
</protein>
<evidence type="ECO:0000313" key="2">
    <source>
        <dbReference type="Proteomes" id="UP000058925"/>
    </source>
</evidence>
<dbReference type="RefSeq" id="WP_196816166.1">
    <property type="nucleotide sequence ID" value="NZ_CP012850.1"/>
</dbReference>
<accession>A0A654LZV7</accession>